<accession>A0A8H6I0J3</accession>
<dbReference type="EMBL" id="JACGCI010000026">
    <property type="protein sequence ID" value="KAF6756416.1"/>
    <property type="molecule type" value="Genomic_DNA"/>
</dbReference>
<comment type="caution">
    <text evidence="1">The sequence shown here is derived from an EMBL/GenBank/DDBJ whole genome shotgun (WGS) entry which is preliminary data.</text>
</comment>
<sequence>MNCGCSIEHTLLDFYLWKTLEIKSTNKRSRLQPQGLKDDVINGRLRSYICALFSRYTYLRVDDLYMYHPYGSPEYEAALMETQLLRIDKRLKELGYYATSDKDGNIIVERAVVVPVVPAALSNA</sequence>
<protein>
    <submittedName>
        <fullName evidence="1">Uncharacterized protein</fullName>
    </submittedName>
</protein>
<evidence type="ECO:0000313" key="2">
    <source>
        <dbReference type="Proteomes" id="UP000521943"/>
    </source>
</evidence>
<evidence type="ECO:0000313" key="1">
    <source>
        <dbReference type="EMBL" id="KAF6756416.1"/>
    </source>
</evidence>
<dbReference type="Proteomes" id="UP000521943">
    <property type="component" value="Unassembled WGS sequence"/>
</dbReference>
<gene>
    <name evidence="1" type="ORF">DFP72DRAFT_894205</name>
</gene>
<keyword evidence="2" id="KW-1185">Reference proteome</keyword>
<organism evidence="1 2">
    <name type="scientific">Ephemerocybe angulata</name>
    <dbReference type="NCBI Taxonomy" id="980116"/>
    <lineage>
        <taxon>Eukaryota</taxon>
        <taxon>Fungi</taxon>
        <taxon>Dikarya</taxon>
        <taxon>Basidiomycota</taxon>
        <taxon>Agaricomycotina</taxon>
        <taxon>Agaricomycetes</taxon>
        <taxon>Agaricomycetidae</taxon>
        <taxon>Agaricales</taxon>
        <taxon>Agaricineae</taxon>
        <taxon>Psathyrellaceae</taxon>
        <taxon>Ephemerocybe</taxon>
    </lineage>
</organism>
<dbReference type="AlphaFoldDB" id="A0A8H6I0J3"/>
<name>A0A8H6I0J3_9AGAR</name>
<proteinExistence type="predicted"/>
<dbReference type="OrthoDB" id="3013559at2759"/>
<reference evidence="1 2" key="1">
    <citation type="submission" date="2020-07" db="EMBL/GenBank/DDBJ databases">
        <title>Comparative genomics of pyrophilous fungi reveals a link between fire events and developmental genes.</title>
        <authorList>
            <consortium name="DOE Joint Genome Institute"/>
            <person name="Steindorff A.S."/>
            <person name="Carver A."/>
            <person name="Calhoun S."/>
            <person name="Stillman K."/>
            <person name="Liu H."/>
            <person name="Lipzen A."/>
            <person name="Pangilinan J."/>
            <person name="Labutti K."/>
            <person name="Bruns T.D."/>
            <person name="Grigoriev I.V."/>
        </authorList>
    </citation>
    <scope>NUCLEOTIDE SEQUENCE [LARGE SCALE GENOMIC DNA]</scope>
    <source>
        <strain evidence="1 2">CBS 144469</strain>
    </source>
</reference>